<dbReference type="Pfam" id="PF13431">
    <property type="entry name" value="TPR_17"/>
    <property type="match status" value="1"/>
</dbReference>
<feature type="transmembrane region" description="Helical" evidence="2">
    <location>
        <begin position="177"/>
        <end position="198"/>
    </location>
</feature>
<dbReference type="GO" id="GO:0000030">
    <property type="term" value="F:mannosyltransferase activity"/>
    <property type="evidence" value="ECO:0007669"/>
    <property type="project" value="TreeGrafter"/>
</dbReference>
<dbReference type="SUPFAM" id="SSF48452">
    <property type="entry name" value="TPR-like"/>
    <property type="match status" value="1"/>
</dbReference>
<evidence type="ECO:0000313" key="3">
    <source>
        <dbReference type="EMBL" id="MBI4727457.1"/>
    </source>
</evidence>
<dbReference type="PANTHER" id="PTHR44216:SF3">
    <property type="entry name" value="PROTEIN O-MANNOSYL-TRANSFERASE TMTC2"/>
    <property type="match status" value="1"/>
</dbReference>
<keyword evidence="2" id="KW-1133">Transmembrane helix</keyword>
<evidence type="ECO:0000313" key="4">
    <source>
        <dbReference type="Proteomes" id="UP000736328"/>
    </source>
</evidence>
<gene>
    <name evidence="3" type="ORF">HY768_09630</name>
</gene>
<protein>
    <submittedName>
        <fullName evidence="3">Tetratricopeptide repeat protein</fullName>
    </submittedName>
</protein>
<dbReference type="InterPro" id="IPR052384">
    <property type="entry name" value="TMTC_O-mannosyltransferase"/>
</dbReference>
<feature type="transmembrane region" description="Helical" evidence="2">
    <location>
        <begin position="369"/>
        <end position="387"/>
    </location>
</feature>
<feature type="repeat" description="TPR" evidence="1">
    <location>
        <begin position="547"/>
        <end position="580"/>
    </location>
</feature>
<dbReference type="AlphaFoldDB" id="A0A933MIT5"/>
<feature type="transmembrane region" description="Helical" evidence="2">
    <location>
        <begin position="120"/>
        <end position="137"/>
    </location>
</feature>
<keyword evidence="1" id="KW-0802">TPR repeat</keyword>
<sequence>MIKNISKKYLFILLLIGVLLPYSNTLRNGFTWDDFPLIEKDERIRGTGNIPHIFSSDFWPSGGGTDEKLGYYRPAVTVSYLIDYSLWGLRPRGYHFSNILYHLIATLLLFLILDRVCKNGQAAFYASLLFAIHPIHTEAVAPIWGRTDLLCGLFYFASISMYLLSQKNIIHYAISPLFFMLALLSKEMAISLPLAVIGCDYMMGKNFGPNGNLRWRRYLGFAVAVAIYLGARYHAMGTLLVSRNSEFLSWPQKICLMMASAAFYLKSFYLPLKLNAYPVFDVNNGLSLFLKTTAVIVAFATVVTMLSRKKKNLTGLAFAGLALIPVLWPGSVGGVTAAERFLYIPSAGLCLFTIQSMEQLPFIRERGKLAICIGAILLALIAVRTYVRNFDWENDYKITVKTIDASPKAVFPRLNLAGHYERLLKYQDAIGQYHKVINCSPNDITAYFRLAYLYNVMGAKDSSLVYYNKVIELNPSFAFAYNNMANIYFVERNNSMALYFFKKAQQFDTAGTIIDPYSLGQVYLFENHPDSAIKYLSRFADKNNNIAHCYLLLGFAYKMYGDSQQAIRMWNKYIDLSQDIEMVEKIKNKIKEIQ</sequence>
<keyword evidence="2" id="KW-0812">Transmembrane</keyword>
<feature type="transmembrane region" description="Helical" evidence="2">
    <location>
        <begin position="247"/>
        <end position="265"/>
    </location>
</feature>
<comment type="caution">
    <text evidence="3">The sequence shown here is derived from an EMBL/GenBank/DDBJ whole genome shotgun (WGS) entry which is preliminary data.</text>
</comment>
<reference evidence="3" key="1">
    <citation type="submission" date="2020-07" db="EMBL/GenBank/DDBJ databases">
        <title>Huge and variable diversity of episymbiotic CPR bacteria and DPANN archaea in groundwater ecosystems.</title>
        <authorList>
            <person name="He C.Y."/>
            <person name="Keren R."/>
            <person name="Whittaker M."/>
            <person name="Farag I.F."/>
            <person name="Doudna J."/>
            <person name="Cate J.H.D."/>
            <person name="Banfield J.F."/>
        </authorList>
    </citation>
    <scope>NUCLEOTIDE SEQUENCE</scope>
    <source>
        <strain evidence="3">NC_groundwater_1520_Pr4_B-0.1um_53_5</strain>
    </source>
</reference>
<organism evidence="3 4">
    <name type="scientific">candidate division TA06 bacterium</name>
    <dbReference type="NCBI Taxonomy" id="2250710"/>
    <lineage>
        <taxon>Bacteria</taxon>
        <taxon>Bacteria division TA06</taxon>
    </lineage>
</organism>
<feature type="transmembrane region" description="Helical" evidence="2">
    <location>
        <begin position="218"/>
        <end position="235"/>
    </location>
</feature>
<evidence type="ECO:0000256" key="2">
    <source>
        <dbReference type="SAM" id="Phobius"/>
    </source>
</evidence>
<feature type="repeat" description="TPR" evidence="1">
    <location>
        <begin position="444"/>
        <end position="477"/>
    </location>
</feature>
<feature type="transmembrane region" description="Helical" evidence="2">
    <location>
        <begin position="94"/>
        <end position="113"/>
    </location>
</feature>
<dbReference type="GO" id="GO:0035269">
    <property type="term" value="P:protein O-linked glycosylation via mannose"/>
    <property type="evidence" value="ECO:0007669"/>
    <property type="project" value="TreeGrafter"/>
</dbReference>
<dbReference type="Gene3D" id="1.25.40.10">
    <property type="entry name" value="Tetratricopeptide repeat domain"/>
    <property type="match status" value="2"/>
</dbReference>
<feature type="transmembrane region" description="Helical" evidence="2">
    <location>
        <begin position="285"/>
        <end position="306"/>
    </location>
</feature>
<dbReference type="Proteomes" id="UP000736328">
    <property type="component" value="Unassembled WGS sequence"/>
</dbReference>
<feature type="transmembrane region" description="Helical" evidence="2">
    <location>
        <begin position="143"/>
        <end position="165"/>
    </location>
</feature>
<feature type="transmembrane region" description="Helical" evidence="2">
    <location>
        <begin position="341"/>
        <end position="357"/>
    </location>
</feature>
<dbReference type="PROSITE" id="PS50005">
    <property type="entry name" value="TPR"/>
    <property type="match status" value="2"/>
</dbReference>
<dbReference type="SMART" id="SM00028">
    <property type="entry name" value="TPR"/>
    <property type="match status" value="4"/>
</dbReference>
<keyword evidence="2" id="KW-0472">Membrane</keyword>
<name>A0A933MIT5_UNCT6</name>
<dbReference type="InterPro" id="IPR019734">
    <property type="entry name" value="TPR_rpt"/>
</dbReference>
<accession>A0A933MIT5</accession>
<proteinExistence type="predicted"/>
<dbReference type="InterPro" id="IPR011990">
    <property type="entry name" value="TPR-like_helical_dom_sf"/>
</dbReference>
<evidence type="ECO:0000256" key="1">
    <source>
        <dbReference type="PROSITE-ProRule" id="PRU00339"/>
    </source>
</evidence>
<dbReference type="EMBL" id="JACQXR010000128">
    <property type="protein sequence ID" value="MBI4727457.1"/>
    <property type="molecule type" value="Genomic_DNA"/>
</dbReference>
<feature type="transmembrane region" description="Helical" evidence="2">
    <location>
        <begin position="313"/>
        <end position="335"/>
    </location>
</feature>
<dbReference type="PANTHER" id="PTHR44216">
    <property type="entry name" value="PROTEIN O-MANNOSYL-TRANSFERASE TMTC2"/>
    <property type="match status" value="1"/>
</dbReference>